<dbReference type="AlphaFoldDB" id="A0A2N1PVA9"/>
<dbReference type="CDD" id="cd01675">
    <property type="entry name" value="RNR_III"/>
    <property type="match status" value="1"/>
</dbReference>
<dbReference type="GO" id="GO:0003677">
    <property type="term" value="F:DNA binding"/>
    <property type="evidence" value="ECO:0007669"/>
    <property type="project" value="UniProtKB-UniRule"/>
</dbReference>
<dbReference type="EMBL" id="PGXC01000001">
    <property type="protein sequence ID" value="PKK92232.1"/>
    <property type="molecule type" value="Genomic_DNA"/>
</dbReference>
<dbReference type="InterPro" id="IPR044068">
    <property type="entry name" value="CB"/>
</dbReference>
<evidence type="ECO:0000256" key="1">
    <source>
        <dbReference type="ARBA" id="ARBA00022741"/>
    </source>
</evidence>
<keyword evidence="4" id="KW-0238">DNA-binding</keyword>
<evidence type="ECO:0000313" key="7">
    <source>
        <dbReference type="EMBL" id="PKK92232.1"/>
    </source>
</evidence>
<feature type="domain" description="ATP-cone" evidence="5">
    <location>
        <begin position="11"/>
        <end position="105"/>
    </location>
</feature>
<dbReference type="GO" id="GO:0006260">
    <property type="term" value="P:DNA replication"/>
    <property type="evidence" value="ECO:0007669"/>
    <property type="project" value="InterPro"/>
</dbReference>
<evidence type="ECO:0000256" key="3">
    <source>
        <dbReference type="PROSITE-ProRule" id="PRU00492"/>
    </source>
</evidence>
<proteinExistence type="predicted"/>
<dbReference type="PANTHER" id="PTHR21075:SF0">
    <property type="entry name" value="ANAEROBIC RIBONUCLEOSIDE-TRIPHOSPHATE REDUCTASE"/>
    <property type="match status" value="1"/>
</dbReference>
<dbReference type="Pfam" id="PF13597">
    <property type="entry name" value="NRDD"/>
    <property type="match status" value="1"/>
</dbReference>
<protein>
    <submittedName>
        <fullName evidence="7">Ribonucleoside triphosphate reductase</fullName>
        <ecNumber evidence="7">1.17.4.2</ecNumber>
    </submittedName>
</protein>
<gene>
    <name evidence="7" type="ORF">CVV64_02130</name>
</gene>
<keyword evidence="2 3" id="KW-0067">ATP-binding</keyword>
<feature type="domain" description="Core-binding (CB)" evidence="6">
    <location>
        <begin position="71"/>
        <end position="156"/>
    </location>
</feature>
<dbReference type="GO" id="GO:0031250">
    <property type="term" value="C:anaerobic ribonucleoside-triphosphate reductase complex"/>
    <property type="evidence" value="ECO:0007669"/>
    <property type="project" value="TreeGrafter"/>
</dbReference>
<keyword evidence="7" id="KW-0560">Oxidoreductase</keyword>
<dbReference type="GO" id="GO:0004748">
    <property type="term" value="F:ribonucleoside-diphosphate reductase activity, thioredoxin disulfide as acceptor"/>
    <property type="evidence" value="ECO:0007669"/>
    <property type="project" value="TreeGrafter"/>
</dbReference>
<dbReference type="PROSITE" id="PS51900">
    <property type="entry name" value="CB"/>
    <property type="match status" value="1"/>
</dbReference>
<comment type="caution">
    <text evidence="7">The sequence shown here is derived from an EMBL/GenBank/DDBJ whole genome shotgun (WGS) entry which is preliminary data.</text>
</comment>
<dbReference type="Pfam" id="PF03477">
    <property type="entry name" value="ATP-cone"/>
    <property type="match status" value="1"/>
</dbReference>
<accession>A0A2N1PVA9</accession>
<dbReference type="NCBIfam" id="NF006126">
    <property type="entry name" value="PRK08270.1"/>
    <property type="match status" value="1"/>
</dbReference>
<evidence type="ECO:0000259" key="6">
    <source>
        <dbReference type="PROSITE" id="PS51900"/>
    </source>
</evidence>
<dbReference type="GO" id="GO:0009265">
    <property type="term" value="P:2'-deoxyribonucleotide biosynthetic process"/>
    <property type="evidence" value="ECO:0007669"/>
    <property type="project" value="TreeGrafter"/>
</dbReference>
<evidence type="ECO:0000259" key="5">
    <source>
        <dbReference type="PROSITE" id="PS51161"/>
    </source>
</evidence>
<dbReference type="PANTHER" id="PTHR21075">
    <property type="entry name" value="ANAEROBIC RIBONUCLEOSIDE-TRIPHOSPHATE REDUCTASE"/>
    <property type="match status" value="1"/>
</dbReference>
<reference evidence="7 8" key="1">
    <citation type="journal article" date="2017" name="ISME J.">
        <title>Potential for microbial H2 and metal transformations associated with novel bacteria and archaea in deep terrestrial subsurface sediments.</title>
        <authorList>
            <person name="Hernsdorf A.W."/>
            <person name="Amano Y."/>
            <person name="Miyakawa K."/>
            <person name="Ise K."/>
            <person name="Suzuki Y."/>
            <person name="Anantharaman K."/>
            <person name="Probst A."/>
            <person name="Burstein D."/>
            <person name="Thomas B.C."/>
            <person name="Banfield J.F."/>
        </authorList>
    </citation>
    <scope>NUCLEOTIDE SEQUENCE [LARGE SCALE GENOMIC DNA]</scope>
    <source>
        <strain evidence="7">HGW-Wallbacteria-1</strain>
    </source>
</reference>
<evidence type="ECO:0000256" key="2">
    <source>
        <dbReference type="ARBA" id="ARBA00022840"/>
    </source>
</evidence>
<dbReference type="InterPro" id="IPR012833">
    <property type="entry name" value="NrdD"/>
</dbReference>
<name>A0A2N1PVA9_9BACT</name>
<dbReference type="PROSITE" id="PS51161">
    <property type="entry name" value="ATP_CONE"/>
    <property type="match status" value="1"/>
</dbReference>
<dbReference type="InterPro" id="IPR005144">
    <property type="entry name" value="ATP-cone_dom"/>
</dbReference>
<dbReference type="GO" id="GO:0008998">
    <property type="term" value="F:ribonucleoside-triphosphate reductase (thioredoxin) activity"/>
    <property type="evidence" value="ECO:0007669"/>
    <property type="project" value="UniProtKB-EC"/>
</dbReference>
<dbReference type="SUPFAM" id="SSF51998">
    <property type="entry name" value="PFL-like glycyl radical enzymes"/>
    <property type="match status" value="1"/>
</dbReference>
<keyword evidence="1 3" id="KW-0547">Nucleotide-binding</keyword>
<dbReference type="NCBIfam" id="TIGR02487">
    <property type="entry name" value="NrdD"/>
    <property type="match status" value="1"/>
</dbReference>
<dbReference type="Proteomes" id="UP000233256">
    <property type="component" value="Unassembled WGS sequence"/>
</dbReference>
<evidence type="ECO:0000313" key="8">
    <source>
        <dbReference type="Proteomes" id="UP000233256"/>
    </source>
</evidence>
<evidence type="ECO:0000256" key="4">
    <source>
        <dbReference type="PROSITE-ProRule" id="PRU01248"/>
    </source>
</evidence>
<dbReference type="EC" id="1.17.4.2" evidence="7"/>
<dbReference type="Gene3D" id="3.20.70.20">
    <property type="match status" value="1"/>
</dbReference>
<dbReference type="GO" id="GO:0005524">
    <property type="term" value="F:ATP binding"/>
    <property type="evidence" value="ECO:0007669"/>
    <property type="project" value="UniProtKB-UniRule"/>
</dbReference>
<sequence length="674" mass="77162">MTLRGRSLRERFIQKKDSVLVPYSEEKISHAIFRAGLAAGEADMNTAKRIAREITVIFDAFYKGDEHPSTDKVKDLIHGLLEENGLSKTATAWRHYLRQHKNLAEPNSFLTESIRMIEDYISKRDWRVNENANMGFSLQGLNNHISSIISAHYWLNKVYTQDIAEAHQSGDFHIHDMGFLGVYCCGWDLLDLLTYGFGGAYGKIESKPPKHFKVALGQIVNFFYTMQGEAAGAQAFSNFDTYLAPFVRFDGLTYQDVRQAIQEFLFNINVSTRVGFQTPFTNITMDLVPPSNMKDQPVIIGGQPRQETYGDFAEEMAMINKAFCEVMMEGDSRGRIFSFPIPTYNLTKDFDWNDPKMNPLWEMTAKYGIPYFSNYINSDMNPEDARSMCCRLRLDNRELRRRGGGLFGSNPLTGSIGVVTMNMPRLGHISMDQDDFIKRLDMLMDTAKKSLSMKRRILEEFTDMGLYPYSSHYLRSVRERFGSYWNNHFSTIGLVGMNEACINLLGEGIGEPQGHAFAQRVLLHMRERMQQYQEETGNFFNLEATPAEGTAYRLAVLDRKLYPKITQAGDKEPYYTNSTHLPVGFTDDVFEVLKLQDPLQTLYTGGTVLHGFIGERLDSGDTCRKLVRKIAENFHLPYFTITPTFTICPVHGYIRGEHFQCPYHENEKRDPMEA</sequence>
<organism evidence="7 8">
    <name type="scientific">Candidatus Wallbacteria bacterium HGW-Wallbacteria-1</name>
    <dbReference type="NCBI Taxonomy" id="2013854"/>
    <lineage>
        <taxon>Bacteria</taxon>
        <taxon>Candidatus Walliibacteriota</taxon>
    </lineage>
</organism>